<keyword evidence="3" id="KW-1185">Reference proteome</keyword>
<protein>
    <submittedName>
        <fullName evidence="2">Uncharacterized protein</fullName>
    </submittedName>
</protein>
<dbReference type="EMBL" id="BAABWN010000001">
    <property type="protein sequence ID" value="GAA6166260.1"/>
    <property type="molecule type" value="Genomic_DNA"/>
</dbReference>
<gene>
    <name evidence="2" type="ORF">NBRC116591_00700</name>
</gene>
<accession>A0ABQ0A3V5</accession>
<evidence type="ECO:0000313" key="3">
    <source>
        <dbReference type="Proteomes" id="UP001465153"/>
    </source>
</evidence>
<reference evidence="2 3" key="1">
    <citation type="submission" date="2024-04" db="EMBL/GenBank/DDBJ databases">
        <title>Draft genome sequence of Sessilibacter corallicola NBRC 116591.</title>
        <authorList>
            <person name="Miyakawa T."/>
            <person name="Kusuya Y."/>
            <person name="Miura T."/>
        </authorList>
    </citation>
    <scope>NUCLEOTIDE SEQUENCE [LARGE SCALE GENOMIC DNA]</scope>
    <source>
        <strain evidence="2 3">KU-00831-HH</strain>
    </source>
</reference>
<evidence type="ECO:0000256" key="1">
    <source>
        <dbReference type="SAM" id="MobiDB-lite"/>
    </source>
</evidence>
<feature type="region of interest" description="Disordered" evidence="1">
    <location>
        <begin position="1"/>
        <end position="50"/>
    </location>
</feature>
<sequence>MTCAQGDMKDSQQISVPMFAQRNKKGSKSHHAVKTKSDDLNPGKIRKLDC</sequence>
<dbReference type="Proteomes" id="UP001465153">
    <property type="component" value="Unassembled WGS sequence"/>
</dbReference>
<feature type="compositionally biased region" description="Basic residues" evidence="1">
    <location>
        <begin position="22"/>
        <end position="34"/>
    </location>
</feature>
<proteinExistence type="predicted"/>
<organism evidence="2 3">
    <name type="scientific">Sessilibacter corallicola</name>
    <dbReference type="NCBI Taxonomy" id="2904075"/>
    <lineage>
        <taxon>Bacteria</taxon>
        <taxon>Pseudomonadati</taxon>
        <taxon>Pseudomonadota</taxon>
        <taxon>Gammaproteobacteria</taxon>
        <taxon>Cellvibrionales</taxon>
        <taxon>Cellvibrionaceae</taxon>
        <taxon>Sessilibacter</taxon>
    </lineage>
</organism>
<comment type="caution">
    <text evidence="2">The sequence shown here is derived from an EMBL/GenBank/DDBJ whole genome shotgun (WGS) entry which is preliminary data.</text>
</comment>
<feature type="compositionally biased region" description="Basic and acidic residues" evidence="1">
    <location>
        <begin position="35"/>
        <end position="50"/>
    </location>
</feature>
<name>A0ABQ0A3V5_9GAMM</name>
<evidence type="ECO:0000313" key="2">
    <source>
        <dbReference type="EMBL" id="GAA6166260.1"/>
    </source>
</evidence>